<evidence type="ECO:0000313" key="6">
    <source>
        <dbReference type="EMBL" id="OZY87563.1"/>
    </source>
</evidence>
<feature type="chain" id="PRO_5012628003" evidence="4">
    <location>
        <begin position="19"/>
        <end position="1103"/>
    </location>
</feature>
<feature type="signal peptide" evidence="4">
    <location>
        <begin position="1"/>
        <end position="18"/>
    </location>
</feature>
<sequence>MKTTSLIALLCTAGMLTACGGSSNSSPSSSSSSQPASQISSSSSVALSSSSVSSEVSSSEESSSSSVSSSAPATAWTCPATGLYFCDDFSANNTDKWNLKAATENSSGPNGVFDIADDNGNYALRYTAAATGGVIALIKPEAFSGVTSADYYVEAKIRPRANSTTGNKQIYVITRYVDDNNWYAGALNVQNAATSTQVEIAKMKAGSISRPKQVKKPIEQGTLGMLDGQWYTLRIEALGNNLTVYLDGETIATHTDSDFTEAGLIGLWTANKSFEIDDIKVGNANDKPASLLISPAANTYAAEVGDAPRAITITAKTDAGADDQVTVVSSDNAIVSVSNSDGVATLTPVGEGTATITFTSSSGLVRTITATIAPQFVMPTATYSFTNQLSPAAGETNAYEDATLKLTFDSAPTLGTAGSVRIFKTSDDSLVDKIALVDEADAIGFGTLRSLKTKPIRISGNTASISLHANKLQPGTSYYVAISGSVFSGANLAGQAFTGVGKNANWSFTTRPALVAGLTNLVVDDNGTTADFRSVQGALNYVMQNIALDDAATITINNGIYEEPLYLRNKNNVTLIGESRDNTVIQYPNNELLNSGSTGRALFLVEAADMLTLENLTLKNTTLIGAGGQAETIYFNSTNGRLIAKNANFISEQDTLLLKGWTWFYNTLVAGNVDFIWGYSKASLFEKSEIRSLGRSTGNSNGGYVLQARVEAAGDKGFVFLNSSLTSGAGPTNETPVDGTHYLARSPGGTTTFDNIVFVNTKMGSHINEKGWAGSGVNSQPAANPGTGNATTGWREYNTMDLNGAPLNLTARQFGYSLSLAEVAGYCSRAQVFAGYNNGAGWNPLPDDVSDCVNVGGVVTSSSSSSAGSSESNNSSSAATSSAASSAIVGGSSSEAGSSSSAVPVTTTWIPTYADFQSVVAAAPAINNNANFNATVAPITIGGIKFYSASAGSLRLHLNSAGTEYAVNYNGTSVKDDIENAPVTFVEGSSQVNPGELNAAGGVTRFVSVPVSPSATPLTLTVTYSNGSGNYDAVTTPKGCLNGQIAIVDQAGKTLKVASACGTTKSTISLTITDSSVSELFVLMSRNGDGGGGIRIWNIEITK</sequence>
<protein>
    <submittedName>
        <fullName evidence="6">Pectin methylesterase</fullName>
    </submittedName>
</protein>
<keyword evidence="2" id="KW-0378">Hydrolase</keyword>
<dbReference type="SMART" id="SM00635">
    <property type="entry name" value="BID_2"/>
    <property type="match status" value="2"/>
</dbReference>
<dbReference type="Proteomes" id="UP000216101">
    <property type="component" value="Unassembled WGS sequence"/>
</dbReference>
<dbReference type="Pfam" id="PF01095">
    <property type="entry name" value="Pectinesterase"/>
    <property type="match status" value="1"/>
</dbReference>
<dbReference type="PANTHER" id="PTHR31321:SF57">
    <property type="entry name" value="PECTINESTERASE 53-RELATED"/>
    <property type="match status" value="1"/>
</dbReference>
<dbReference type="GO" id="GO:0009279">
    <property type="term" value="C:cell outer membrane"/>
    <property type="evidence" value="ECO:0007669"/>
    <property type="project" value="TreeGrafter"/>
</dbReference>
<dbReference type="PANTHER" id="PTHR31321">
    <property type="entry name" value="ACYL-COA THIOESTER HYDROLASE YBHC-RELATED"/>
    <property type="match status" value="1"/>
</dbReference>
<dbReference type="InterPro" id="IPR012334">
    <property type="entry name" value="Pectin_lyas_fold"/>
</dbReference>
<evidence type="ECO:0000256" key="1">
    <source>
        <dbReference type="ARBA" id="ARBA00008891"/>
    </source>
</evidence>
<name>A0A266QCF4_9GAMM</name>
<dbReference type="InterPro" id="IPR003343">
    <property type="entry name" value="Big_2"/>
</dbReference>
<comment type="caution">
    <text evidence="6">The sequence shown here is derived from an EMBL/GenBank/DDBJ whole genome shotgun (WGS) entry which is preliminary data.</text>
</comment>
<dbReference type="InterPro" id="IPR010496">
    <property type="entry name" value="AL/BT2_dom"/>
</dbReference>
<dbReference type="Gene3D" id="2.160.20.10">
    <property type="entry name" value="Single-stranded right-handed beta-helix, Pectin lyase-like"/>
    <property type="match status" value="1"/>
</dbReference>
<dbReference type="GO" id="GO:0042545">
    <property type="term" value="P:cell wall modification"/>
    <property type="evidence" value="ECO:0007669"/>
    <property type="project" value="InterPro"/>
</dbReference>
<dbReference type="SUPFAM" id="SSF51126">
    <property type="entry name" value="Pectin lyase-like"/>
    <property type="match status" value="1"/>
</dbReference>
<dbReference type="Gene3D" id="2.60.40.1080">
    <property type="match status" value="1"/>
</dbReference>
<dbReference type="Gene3D" id="2.60.120.560">
    <property type="entry name" value="Exo-inulinase, domain 1"/>
    <property type="match status" value="1"/>
</dbReference>
<keyword evidence="4" id="KW-0732">Signal</keyword>
<comment type="similarity">
    <text evidence="1">Belongs to the pectinesterase family.</text>
</comment>
<evidence type="ECO:0000256" key="4">
    <source>
        <dbReference type="SAM" id="SignalP"/>
    </source>
</evidence>
<evidence type="ECO:0000256" key="3">
    <source>
        <dbReference type="ARBA" id="ARBA00023085"/>
    </source>
</evidence>
<reference evidence="7" key="1">
    <citation type="submission" date="2017-05" db="EMBL/GenBank/DDBJ databases">
        <authorList>
            <person name="Barney B.M."/>
        </authorList>
    </citation>
    <scope>NUCLEOTIDE SEQUENCE [LARGE SCALE GENOMIC DNA]</scope>
    <source>
        <strain evidence="7">PSBB022</strain>
    </source>
</reference>
<accession>A0A266QCF4</accession>
<dbReference type="EMBL" id="NHNI01000001">
    <property type="protein sequence ID" value="OZY87563.1"/>
    <property type="molecule type" value="Genomic_DNA"/>
</dbReference>
<organism evidence="6 7">
    <name type="scientific">Cellvibrio mixtus</name>
    <dbReference type="NCBI Taxonomy" id="39650"/>
    <lineage>
        <taxon>Bacteria</taxon>
        <taxon>Pseudomonadati</taxon>
        <taxon>Pseudomonadota</taxon>
        <taxon>Gammaproteobacteria</taxon>
        <taxon>Cellvibrionales</taxon>
        <taxon>Cellvibrionaceae</taxon>
        <taxon>Cellvibrio</taxon>
    </lineage>
</organism>
<feature type="domain" description="BIG2" evidence="5">
    <location>
        <begin position="1002"/>
        <end position="1082"/>
    </location>
</feature>
<dbReference type="PROSITE" id="PS51257">
    <property type="entry name" value="PROKAR_LIPOPROTEIN"/>
    <property type="match status" value="1"/>
</dbReference>
<dbReference type="InterPro" id="IPR000070">
    <property type="entry name" value="Pectinesterase_cat"/>
</dbReference>
<dbReference type="Pfam" id="PF06439">
    <property type="entry name" value="3keto-disac_hyd"/>
    <property type="match status" value="1"/>
</dbReference>
<evidence type="ECO:0000256" key="2">
    <source>
        <dbReference type="ARBA" id="ARBA00022801"/>
    </source>
</evidence>
<dbReference type="RefSeq" id="WP_094984948.1">
    <property type="nucleotide sequence ID" value="NZ_NHNI01000001.1"/>
</dbReference>
<dbReference type="InterPro" id="IPR011050">
    <property type="entry name" value="Pectin_lyase_fold/virulence"/>
</dbReference>
<evidence type="ECO:0000259" key="5">
    <source>
        <dbReference type="SMART" id="SM00635"/>
    </source>
</evidence>
<keyword evidence="7" id="KW-1185">Reference proteome</keyword>
<proteinExistence type="inferred from homology"/>
<feature type="domain" description="BIG2" evidence="5">
    <location>
        <begin position="287"/>
        <end position="370"/>
    </location>
</feature>
<keyword evidence="3" id="KW-0063">Aspartyl esterase</keyword>
<dbReference type="InterPro" id="IPR008964">
    <property type="entry name" value="Invasin/intimin_cell_adhesion"/>
</dbReference>
<gene>
    <name evidence="6" type="ORF">CBP51_11505</name>
</gene>
<dbReference type="GO" id="GO:0030599">
    <property type="term" value="F:pectinesterase activity"/>
    <property type="evidence" value="ECO:0007669"/>
    <property type="project" value="InterPro"/>
</dbReference>
<dbReference type="AlphaFoldDB" id="A0A266QCF4"/>
<evidence type="ECO:0000313" key="7">
    <source>
        <dbReference type="Proteomes" id="UP000216101"/>
    </source>
</evidence>
<dbReference type="SUPFAM" id="SSF49373">
    <property type="entry name" value="Invasin/intimin cell-adhesion fragments"/>
    <property type="match status" value="1"/>
</dbReference>